<evidence type="ECO:0000313" key="2">
    <source>
        <dbReference type="EMBL" id="NEK24043.1"/>
    </source>
</evidence>
<dbReference type="Proteomes" id="UP000468591">
    <property type="component" value="Unassembled WGS sequence"/>
</dbReference>
<accession>A0A6P0CHT1</accession>
<gene>
    <name evidence="2" type="ORF">GV827_16755</name>
</gene>
<evidence type="ECO:0000313" key="3">
    <source>
        <dbReference type="Proteomes" id="UP000468591"/>
    </source>
</evidence>
<evidence type="ECO:0000256" key="1">
    <source>
        <dbReference type="SAM" id="Phobius"/>
    </source>
</evidence>
<sequence>MIRKTNASGSTGNMFRAVPLIGAALCLALALWVARSADDPLTHTAQSYAADIATKAAATYVTLRALNAVLSTAQEFEVGVTIIASGTAQPLKILEPVDDTIERIAGLVFGIMVATGVLAVALGPVSAVGLTLLGLGLVIAAFSARRMMSRRLAWYGGFLGLALPLGLTLAAPLAGFLTETTYQRNLAVVTEITQSVGGTNIVEGEQVADLGLNDYRKIGTNVWQRADELISGLVAMFGVYVFRIFILPLLLIGGMFFAVRSLARGAPGQA</sequence>
<name>A0A6P0CHT1_9RHOB</name>
<organism evidence="2 3">
    <name type="scientific">Sulfitobacter sediminilitoris</name>
    <dbReference type="NCBI Taxonomy" id="2698830"/>
    <lineage>
        <taxon>Bacteria</taxon>
        <taxon>Pseudomonadati</taxon>
        <taxon>Pseudomonadota</taxon>
        <taxon>Alphaproteobacteria</taxon>
        <taxon>Rhodobacterales</taxon>
        <taxon>Roseobacteraceae</taxon>
        <taxon>Sulfitobacter</taxon>
    </lineage>
</organism>
<feature type="transmembrane region" description="Helical" evidence="1">
    <location>
        <begin position="107"/>
        <end position="140"/>
    </location>
</feature>
<dbReference type="EMBL" id="JAABNT010000011">
    <property type="protein sequence ID" value="NEK24043.1"/>
    <property type="molecule type" value="Genomic_DNA"/>
</dbReference>
<keyword evidence="1" id="KW-0472">Membrane</keyword>
<feature type="transmembrane region" description="Helical" evidence="1">
    <location>
        <begin position="152"/>
        <end position="177"/>
    </location>
</feature>
<keyword evidence="1" id="KW-0812">Transmembrane</keyword>
<comment type="caution">
    <text evidence="2">The sequence shown here is derived from an EMBL/GenBank/DDBJ whole genome shotgun (WGS) entry which is preliminary data.</text>
</comment>
<dbReference type="AlphaFoldDB" id="A0A6P0CHT1"/>
<reference evidence="2 3" key="1">
    <citation type="submission" date="2020-01" db="EMBL/GenBank/DDBJ databases">
        <title>Sulfitobacter sediminilitoris sp. nov., isolated from a tidal flat.</title>
        <authorList>
            <person name="Park S."/>
            <person name="Yoon J.-H."/>
        </authorList>
    </citation>
    <scope>NUCLEOTIDE SEQUENCE [LARGE SCALE GENOMIC DNA]</scope>
    <source>
        <strain evidence="2 3">JBTF-M27</strain>
    </source>
</reference>
<keyword evidence="1" id="KW-1133">Transmembrane helix</keyword>
<dbReference type="RefSeq" id="WP_164354965.1">
    <property type="nucleotide sequence ID" value="NZ_JAABNT010000011.1"/>
</dbReference>
<protein>
    <submittedName>
        <fullName evidence="2">Uncharacterized protein</fullName>
    </submittedName>
</protein>
<feature type="transmembrane region" description="Helical" evidence="1">
    <location>
        <begin position="233"/>
        <end position="259"/>
    </location>
</feature>
<proteinExistence type="predicted"/>
<keyword evidence="3" id="KW-1185">Reference proteome</keyword>